<reference evidence="1 4" key="1">
    <citation type="submission" date="2023-07" db="EMBL/GenBank/DDBJ databases">
        <authorList>
            <person name="Peeters C."/>
        </authorList>
    </citation>
    <scope>NUCLEOTIDE SEQUENCE</scope>
    <source>
        <strain evidence="2 4">R-77569</strain>
        <strain evidence="1">R-77591</strain>
    </source>
</reference>
<gene>
    <name evidence="2" type="ORF">R77569_03256</name>
    <name evidence="1" type="ORF">R77591_03401</name>
</gene>
<name>A0AAD2AUR5_9RALS</name>
<accession>A0AAD2AUR5</accession>
<evidence type="ECO:0000313" key="1">
    <source>
        <dbReference type="EMBL" id="CAJ0689347.1"/>
    </source>
</evidence>
<protein>
    <submittedName>
        <fullName evidence="1">Uncharacterized protein</fullName>
    </submittedName>
</protein>
<dbReference type="EMBL" id="CAUDKV010000014">
    <property type="protein sequence ID" value="CAJ0881387.1"/>
    <property type="molecule type" value="Genomic_DNA"/>
</dbReference>
<dbReference type="RefSeq" id="WP_167309880.1">
    <property type="nucleotide sequence ID" value="NZ_CATVXE010000015.1"/>
</dbReference>
<comment type="caution">
    <text evidence="1">The sequence shown here is derived from an EMBL/GenBank/DDBJ whole genome shotgun (WGS) entry which is preliminary data.</text>
</comment>
<dbReference type="EMBL" id="CATVXE010000015">
    <property type="protein sequence ID" value="CAJ0689347.1"/>
    <property type="molecule type" value="Genomic_DNA"/>
</dbReference>
<sequence>MKPAPRLQGTDTDKQPPALERRAFLNWMSAGAMAAALPALVSCGGGDGNGTGSGGGADAGQGGDATPGSIDPVARMTALSAVRAQYQSLQAQGMPVLDRLQALSTFMANRPEYALTGVHEETLSAWGIFTDGRVHIIADNRAPDPDEKPEPMALPMFARKAPLAAAAGAAVELPSSENARLLHAFGKDFPGQTTVAAMSSWLQGRGYKVRDGVEGDARLSTLRMVSGDGFFYINTHGGCATKTGRDGTGVELYSIWSSTPASIELDRVPEYKDDLDNLRLTYFTTTTGEVVIQDGKEIQVTENRYGITHNFVRKYWSFAPNSVVFINACNSANPAVASAGAFIKACHDNGAGVCLAWTKTVSNTGAYNAPRYFVDRLLGANAFMPERILQRPFAWDKVMEDMAVKGTDTDAYKGAKLVAIPNPNNKKSHILAPGIRQLKVDESADLLILLGDFGSTEGKVFIGGAEARIDKWEQDRIRCELKRPGTLGSCGPVFVRVGDRKSNIRQLTQWTTQLNYRFEDVDRPGLVLQGTGTLHHRADIGKLRDRPGEAPQNAVGYAIASADSALALSAGGSHPQPPDCVITWSGSMTYPGFPADSDPKGHCILAYFKVDTTTRKGALGLAFGSMVPDFTENACHGYVNQFAPPLTELNGEQSFERETGIGPIVVPLPALNVDFDTDFTLIGNTYSANGLTLRWSSATPQYPPTPSDVI</sequence>
<dbReference type="Proteomes" id="UP001190002">
    <property type="component" value="Unassembled WGS sequence"/>
</dbReference>
<evidence type="ECO:0000313" key="4">
    <source>
        <dbReference type="Proteomes" id="UP001190452"/>
    </source>
</evidence>
<organism evidence="1 3">
    <name type="scientific">Ralstonia mannitolilytica</name>
    <dbReference type="NCBI Taxonomy" id="105219"/>
    <lineage>
        <taxon>Bacteria</taxon>
        <taxon>Pseudomonadati</taxon>
        <taxon>Pseudomonadota</taxon>
        <taxon>Betaproteobacteria</taxon>
        <taxon>Burkholderiales</taxon>
        <taxon>Burkholderiaceae</taxon>
        <taxon>Ralstonia</taxon>
    </lineage>
</organism>
<dbReference type="Proteomes" id="UP001190452">
    <property type="component" value="Unassembled WGS sequence"/>
</dbReference>
<evidence type="ECO:0000313" key="3">
    <source>
        <dbReference type="Proteomes" id="UP001190002"/>
    </source>
</evidence>
<keyword evidence="4" id="KW-1185">Reference proteome</keyword>
<evidence type="ECO:0000313" key="2">
    <source>
        <dbReference type="EMBL" id="CAJ0881387.1"/>
    </source>
</evidence>
<dbReference type="AlphaFoldDB" id="A0AAD2AUR5"/>
<proteinExistence type="predicted"/>